<name>A0A0C3GKE8_OIDMZ</name>
<dbReference type="InParanoid" id="A0A0C3GKE8"/>
<dbReference type="STRING" id="913774.A0A0C3GKE8"/>
<dbReference type="InterPro" id="IPR021765">
    <property type="entry name" value="UstYa-like"/>
</dbReference>
<gene>
    <name evidence="4" type="ORF">OIDMADRAFT_58901</name>
</gene>
<evidence type="ECO:0000256" key="2">
    <source>
        <dbReference type="ARBA" id="ARBA00035112"/>
    </source>
</evidence>
<dbReference type="Proteomes" id="UP000054321">
    <property type="component" value="Unassembled WGS sequence"/>
</dbReference>
<evidence type="ECO:0000313" key="5">
    <source>
        <dbReference type="Proteomes" id="UP000054321"/>
    </source>
</evidence>
<dbReference type="OrthoDB" id="3687641at2759"/>
<dbReference type="AlphaFoldDB" id="A0A0C3GKE8"/>
<keyword evidence="5" id="KW-1185">Reference proteome</keyword>
<keyword evidence="3" id="KW-0812">Transmembrane</keyword>
<sequence>MGLPKDPSQSGKRKSWGYNLVFSIFCFLVTTTLFLLLLLLSPSDRICIAQSAVYKRAIEGINYEWVNFGDYFYPSSVYRHASPERDLAWEKLMNHDVISISENELSALQQSPDISWKQLADGGRAAVLGGQHQMNCLNLLRRHSHMELEDPSRTWLRNDVDRCIELLRHQLMCAGDVTPFLELSVHTFAGSKPDLRTMHKCRRYGDLKDWMKKNSQGTFYAKWEMEG</sequence>
<keyword evidence="3" id="KW-0472">Membrane</keyword>
<comment type="similarity">
    <text evidence="2">Belongs to the ustYa family.</text>
</comment>
<comment type="pathway">
    <text evidence="1">Mycotoxin biosynthesis.</text>
</comment>
<evidence type="ECO:0000256" key="1">
    <source>
        <dbReference type="ARBA" id="ARBA00004685"/>
    </source>
</evidence>
<protein>
    <submittedName>
        <fullName evidence="4">Uncharacterized protein</fullName>
    </submittedName>
</protein>
<evidence type="ECO:0000256" key="3">
    <source>
        <dbReference type="SAM" id="Phobius"/>
    </source>
</evidence>
<organism evidence="4 5">
    <name type="scientific">Oidiodendron maius (strain Zn)</name>
    <dbReference type="NCBI Taxonomy" id="913774"/>
    <lineage>
        <taxon>Eukaryota</taxon>
        <taxon>Fungi</taxon>
        <taxon>Dikarya</taxon>
        <taxon>Ascomycota</taxon>
        <taxon>Pezizomycotina</taxon>
        <taxon>Leotiomycetes</taxon>
        <taxon>Leotiomycetes incertae sedis</taxon>
        <taxon>Myxotrichaceae</taxon>
        <taxon>Oidiodendron</taxon>
    </lineage>
</organism>
<keyword evidence="3" id="KW-1133">Transmembrane helix</keyword>
<dbReference type="HOGENOM" id="CLU_042941_0_2_1"/>
<accession>A0A0C3GKE8</accession>
<dbReference type="EMBL" id="KN832884">
    <property type="protein sequence ID" value="KIM96590.1"/>
    <property type="molecule type" value="Genomic_DNA"/>
</dbReference>
<proteinExistence type="inferred from homology"/>
<reference evidence="5" key="2">
    <citation type="submission" date="2015-01" db="EMBL/GenBank/DDBJ databases">
        <title>Evolutionary Origins and Diversification of the Mycorrhizal Mutualists.</title>
        <authorList>
            <consortium name="DOE Joint Genome Institute"/>
            <consortium name="Mycorrhizal Genomics Consortium"/>
            <person name="Kohler A."/>
            <person name="Kuo A."/>
            <person name="Nagy L.G."/>
            <person name="Floudas D."/>
            <person name="Copeland A."/>
            <person name="Barry K.W."/>
            <person name="Cichocki N."/>
            <person name="Veneault-Fourrey C."/>
            <person name="LaButti K."/>
            <person name="Lindquist E.A."/>
            <person name="Lipzen A."/>
            <person name="Lundell T."/>
            <person name="Morin E."/>
            <person name="Murat C."/>
            <person name="Riley R."/>
            <person name="Ohm R."/>
            <person name="Sun H."/>
            <person name="Tunlid A."/>
            <person name="Henrissat B."/>
            <person name="Grigoriev I.V."/>
            <person name="Hibbett D.S."/>
            <person name="Martin F."/>
        </authorList>
    </citation>
    <scope>NUCLEOTIDE SEQUENCE [LARGE SCALE GENOMIC DNA]</scope>
    <source>
        <strain evidence="5">Zn</strain>
    </source>
</reference>
<dbReference type="Pfam" id="PF11807">
    <property type="entry name" value="UstYa"/>
    <property type="match status" value="1"/>
</dbReference>
<evidence type="ECO:0000313" key="4">
    <source>
        <dbReference type="EMBL" id="KIM96590.1"/>
    </source>
</evidence>
<feature type="transmembrane region" description="Helical" evidence="3">
    <location>
        <begin position="20"/>
        <end position="40"/>
    </location>
</feature>
<dbReference type="PANTHER" id="PTHR33365:SF4">
    <property type="entry name" value="CYCLOCHLOROTINE BIOSYNTHESIS PROTEIN O"/>
    <property type="match status" value="1"/>
</dbReference>
<dbReference type="GO" id="GO:0043386">
    <property type="term" value="P:mycotoxin biosynthetic process"/>
    <property type="evidence" value="ECO:0007669"/>
    <property type="project" value="InterPro"/>
</dbReference>
<reference evidence="4 5" key="1">
    <citation type="submission" date="2014-04" db="EMBL/GenBank/DDBJ databases">
        <authorList>
            <consortium name="DOE Joint Genome Institute"/>
            <person name="Kuo A."/>
            <person name="Martino E."/>
            <person name="Perotto S."/>
            <person name="Kohler A."/>
            <person name="Nagy L.G."/>
            <person name="Floudas D."/>
            <person name="Copeland A."/>
            <person name="Barry K.W."/>
            <person name="Cichocki N."/>
            <person name="Veneault-Fourrey C."/>
            <person name="LaButti K."/>
            <person name="Lindquist E.A."/>
            <person name="Lipzen A."/>
            <person name="Lundell T."/>
            <person name="Morin E."/>
            <person name="Murat C."/>
            <person name="Sun H."/>
            <person name="Tunlid A."/>
            <person name="Henrissat B."/>
            <person name="Grigoriev I.V."/>
            <person name="Hibbett D.S."/>
            <person name="Martin F."/>
            <person name="Nordberg H.P."/>
            <person name="Cantor M.N."/>
            <person name="Hua S.X."/>
        </authorList>
    </citation>
    <scope>NUCLEOTIDE SEQUENCE [LARGE SCALE GENOMIC DNA]</scope>
    <source>
        <strain evidence="4 5">Zn</strain>
    </source>
</reference>
<dbReference type="PANTHER" id="PTHR33365">
    <property type="entry name" value="YALI0B05434P"/>
    <property type="match status" value="1"/>
</dbReference>